<dbReference type="GO" id="GO:0008168">
    <property type="term" value="F:methyltransferase activity"/>
    <property type="evidence" value="ECO:0007669"/>
    <property type="project" value="UniProtKB-KW"/>
</dbReference>
<dbReference type="Gene3D" id="1.10.10.10">
    <property type="entry name" value="Winged helix-like DNA-binding domain superfamily/Winged helix DNA-binding domain"/>
    <property type="match status" value="1"/>
</dbReference>
<keyword evidence="1" id="KW-0227">DNA damage</keyword>
<keyword evidence="4" id="KW-1185">Reference proteome</keyword>
<evidence type="ECO:0000313" key="3">
    <source>
        <dbReference type="EMBL" id="EAR30375.1"/>
    </source>
</evidence>
<accession>A4C493</accession>
<protein>
    <submittedName>
        <fullName evidence="3">Predicted methylated DNA-protein cysteine methyltransferase</fullName>
    </submittedName>
</protein>
<dbReference type="InterPro" id="IPR014048">
    <property type="entry name" value="MethylDNA_cys_MeTrfase_DNA-bd"/>
</dbReference>
<comment type="caution">
    <text evidence="3">The sequence shown here is derived from an EMBL/GenBank/DDBJ whole genome shotgun (WGS) entry which is preliminary data.</text>
</comment>
<dbReference type="InterPro" id="IPR036217">
    <property type="entry name" value="MethylDNA_cys_MeTrfase_DNAb"/>
</dbReference>
<dbReference type="SUPFAM" id="SSF46767">
    <property type="entry name" value="Methylated DNA-protein cysteine methyltransferase, C-terminal domain"/>
    <property type="match status" value="1"/>
</dbReference>
<evidence type="ECO:0000256" key="1">
    <source>
        <dbReference type="ARBA" id="ARBA00022763"/>
    </source>
</evidence>
<dbReference type="eggNOG" id="COG3695">
    <property type="taxonomic scope" value="Bacteria"/>
</dbReference>
<dbReference type="InterPro" id="IPR052520">
    <property type="entry name" value="ATL_DNA_repair"/>
</dbReference>
<feature type="domain" description="Methylated-DNA-[protein]-cysteine S-methyltransferase DNA binding" evidence="2">
    <location>
        <begin position="14"/>
        <end position="94"/>
    </location>
</feature>
<dbReference type="HOGENOM" id="CLU_000445_52_5_6"/>
<dbReference type="RefSeq" id="WP_009836673.1">
    <property type="nucleotide sequence ID" value="NZ_AAOH01000001.1"/>
</dbReference>
<organism evidence="3 4">
    <name type="scientific">Pseudoalteromonas tunicata D2</name>
    <dbReference type="NCBI Taxonomy" id="87626"/>
    <lineage>
        <taxon>Bacteria</taxon>
        <taxon>Pseudomonadati</taxon>
        <taxon>Pseudomonadota</taxon>
        <taxon>Gammaproteobacteria</taxon>
        <taxon>Alteromonadales</taxon>
        <taxon>Pseudoalteromonadaceae</taxon>
        <taxon>Pseudoalteromonas</taxon>
    </lineage>
</organism>
<dbReference type="Pfam" id="PF01035">
    <property type="entry name" value="DNA_binding_1"/>
    <property type="match status" value="1"/>
</dbReference>
<dbReference type="GO" id="GO:0032259">
    <property type="term" value="P:methylation"/>
    <property type="evidence" value="ECO:0007669"/>
    <property type="project" value="UniProtKB-KW"/>
</dbReference>
<reference evidence="3 4" key="1">
    <citation type="submission" date="2006-02" db="EMBL/GenBank/DDBJ databases">
        <authorList>
            <person name="Moran M.A."/>
            <person name="Kjelleberg S."/>
            <person name="Egan S."/>
            <person name="Saunders N."/>
            <person name="Thomas T."/>
            <person name="Ferriera S."/>
            <person name="Johnson J."/>
            <person name="Kravitz S."/>
            <person name="Halpern A."/>
            <person name="Remington K."/>
            <person name="Beeson K."/>
            <person name="Tran B."/>
            <person name="Rogers Y.-H."/>
            <person name="Friedman R."/>
            <person name="Venter J.C."/>
        </authorList>
    </citation>
    <scope>NUCLEOTIDE SEQUENCE [LARGE SCALE GENOMIC DNA]</scope>
    <source>
        <strain evidence="3 4">D2</strain>
    </source>
</reference>
<sequence length="110" mass="12625">MVLQKNARDIEFKKQQIWTVVSAIPYGCVASYGQIATMAGLPNYARFVGSCLKNLPKDTLLPWHRIINSQGKISFPLDSARFFRQKELLEKEHVLVSNGRVSLKKYQWNV</sequence>
<evidence type="ECO:0000259" key="2">
    <source>
        <dbReference type="Pfam" id="PF01035"/>
    </source>
</evidence>
<dbReference type="Proteomes" id="UP000006201">
    <property type="component" value="Unassembled WGS sequence"/>
</dbReference>
<dbReference type="STRING" id="87626.PTD2_02361"/>
<evidence type="ECO:0000313" key="4">
    <source>
        <dbReference type="Proteomes" id="UP000006201"/>
    </source>
</evidence>
<dbReference type="EMBL" id="AAOH01000001">
    <property type="protein sequence ID" value="EAR30375.1"/>
    <property type="molecule type" value="Genomic_DNA"/>
</dbReference>
<dbReference type="PANTHER" id="PTHR42942">
    <property type="entry name" value="6-O-METHYLGUANINE DNA METHYLTRANSFERASE"/>
    <property type="match status" value="1"/>
</dbReference>
<dbReference type="OrthoDB" id="9132167at2"/>
<dbReference type="NCBIfam" id="TIGR00589">
    <property type="entry name" value="ogt"/>
    <property type="match status" value="1"/>
</dbReference>
<dbReference type="CDD" id="cd06445">
    <property type="entry name" value="ATase"/>
    <property type="match status" value="1"/>
</dbReference>
<keyword evidence="3" id="KW-0489">Methyltransferase</keyword>
<dbReference type="InterPro" id="IPR036388">
    <property type="entry name" value="WH-like_DNA-bd_sf"/>
</dbReference>
<proteinExistence type="predicted"/>
<keyword evidence="3" id="KW-0808">Transferase</keyword>
<name>A4C493_9GAMM</name>
<dbReference type="AlphaFoldDB" id="A4C493"/>
<dbReference type="PANTHER" id="PTHR42942:SF1">
    <property type="entry name" value="ALKYLTRANSFERASE-LIKE PROTEIN 1"/>
    <property type="match status" value="1"/>
</dbReference>
<gene>
    <name evidence="3" type="ORF">PTD2_02361</name>
</gene>
<dbReference type="GO" id="GO:0006281">
    <property type="term" value="P:DNA repair"/>
    <property type="evidence" value="ECO:0007669"/>
    <property type="project" value="InterPro"/>
</dbReference>